<protein>
    <submittedName>
        <fullName evidence="1">Uncharacterized protein</fullName>
    </submittedName>
</protein>
<reference evidence="1 2" key="1">
    <citation type="submission" date="2018-06" db="EMBL/GenBank/DDBJ databases">
        <title>Spongiibacterium sp. HME9304 Genome sequencing and assembly.</title>
        <authorList>
            <person name="Kang H."/>
            <person name="Kim H."/>
            <person name="Joh K."/>
        </authorList>
    </citation>
    <scope>NUCLEOTIDE SEQUENCE [LARGE SCALE GENOMIC DNA]</scope>
    <source>
        <strain evidence="1 2">HME9304</strain>
    </source>
</reference>
<name>A0A2Z4LUB5_9FLAO</name>
<organism evidence="1 2">
    <name type="scientific">Flagellimonas maritima</name>
    <dbReference type="NCBI Taxonomy" id="1383885"/>
    <lineage>
        <taxon>Bacteria</taxon>
        <taxon>Pseudomonadati</taxon>
        <taxon>Bacteroidota</taxon>
        <taxon>Flavobacteriia</taxon>
        <taxon>Flavobacteriales</taxon>
        <taxon>Flavobacteriaceae</taxon>
        <taxon>Flagellimonas</taxon>
    </lineage>
</organism>
<proteinExistence type="predicted"/>
<keyword evidence="2" id="KW-1185">Reference proteome</keyword>
<dbReference type="EMBL" id="CP030104">
    <property type="protein sequence ID" value="AWX45290.1"/>
    <property type="molecule type" value="Genomic_DNA"/>
</dbReference>
<dbReference type="AlphaFoldDB" id="A0A2Z4LUB5"/>
<evidence type="ECO:0000313" key="2">
    <source>
        <dbReference type="Proteomes" id="UP000248536"/>
    </source>
</evidence>
<dbReference type="Proteomes" id="UP000248536">
    <property type="component" value="Chromosome"/>
</dbReference>
<evidence type="ECO:0000313" key="1">
    <source>
        <dbReference type="EMBL" id="AWX45290.1"/>
    </source>
</evidence>
<accession>A0A2Z4LUB5</accession>
<sequence>MGLEVKITEQDCIGPKGLDLFPDSKIPILKSHS</sequence>
<gene>
    <name evidence="1" type="ORF">HME9304_02302</name>
</gene>
<dbReference type="KEGG" id="spon:HME9304_02302"/>